<organism evidence="2 3">
    <name type="scientific">Streptomyces mirabilis</name>
    <dbReference type="NCBI Taxonomy" id="68239"/>
    <lineage>
        <taxon>Bacteria</taxon>
        <taxon>Bacillati</taxon>
        <taxon>Actinomycetota</taxon>
        <taxon>Actinomycetes</taxon>
        <taxon>Kitasatosporales</taxon>
        <taxon>Streptomycetaceae</taxon>
        <taxon>Streptomyces</taxon>
    </lineage>
</organism>
<dbReference type="RefSeq" id="WP_316738693.1">
    <property type="nucleotide sequence ID" value="NZ_JARAKF010000006.1"/>
</dbReference>
<protein>
    <recommendedName>
        <fullName evidence="4">Secreted protein</fullName>
    </recommendedName>
</protein>
<evidence type="ECO:0000256" key="1">
    <source>
        <dbReference type="SAM" id="MobiDB-lite"/>
    </source>
</evidence>
<evidence type="ECO:0008006" key="4">
    <source>
        <dbReference type="Google" id="ProtNLM"/>
    </source>
</evidence>
<dbReference type="Proteomes" id="UP001257627">
    <property type="component" value="Unassembled WGS sequence"/>
</dbReference>
<gene>
    <name evidence="2" type="ORF">PU648_58080</name>
</gene>
<sequence>MTTSMPRSPRILVIATVLLAVCGLGLLAVPHAREVSGSTKAPGSSAPVPRSPAASPAKGSAATDVPAPTRAASSPTRGAVVSALPPHGEGVAGDRVIQEALDADWPADLAPGDARQLLAVGQSLLRADATGAGRGRWPAVFTTEGRAVAPAFARFRIQAAIARRDGGGGRAVVHLVWAGADRGGTYTDGRITDWRFTHTTRKGSPTWTPLPHT</sequence>
<proteinExistence type="predicted"/>
<reference evidence="2 3" key="1">
    <citation type="submission" date="2023-02" db="EMBL/GenBank/DDBJ databases">
        <authorList>
            <person name="Maleckis M."/>
        </authorList>
    </citation>
    <scope>NUCLEOTIDE SEQUENCE [LARGE SCALE GENOMIC DNA]</scope>
    <source>
        <strain evidence="2 3">P8-A2</strain>
    </source>
</reference>
<dbReference type="EMBL" id="JARAKF010000006">
    <property type="protein sequence ID" value="MDU9001755.1"/>
    <property type="molecule type" value="Genomic_DNA"/>
</dbReference>
<name>A0ABU3V6G4_9ACTN</name>
<comment type="caution">
    <text evidence="2">The sequence shown here is derived from an EMBL/GenBank/DDBJ whole genome shotgun (WGS) entry which is preliminary data.</text>
</comment>
<feature type="compositionally biased region" description="Low complexity" evidence="1">
    <location>
        <begin position="41"/>
        <end position="62"/>
    </location>
</feature>
<evidence type="ECO:0000313" key="2">
    <source>
        <dbReference type="EMBL" id="MDU9001755.1"/>
    </source>
</evidence>
<evidence type="ECO:0000313" key="3">
    <source>
        <dbReference type="Proteomes" id="UP001257627"/>
    </source>
</evidence>
<accession>A0ABU3V6G4</accession>
<keyword evidence="3" id="KW-1185">Reference proteome</keyword>
<feature type="region of interest" description="Disordered" evidence="1">
    <location>
        <begin position="36"/>
        <end position="85"/>
    </location>
</feature>